<dbReference type="RefSeq" id="WP_174581708.1">
    <property type="nucleotide sequence ID" value="NZ_CAJNOB010000001.1"/>
</dbReference>
<keyword evidence="4" id="KW-1134">Transmembrane beta strand</keyword>
<name>A0A8J2BQ93_9BACT</name>
<keyword evidence="6" id="KW-0472">Membrane</keyword>
<keyword evidence="11" id="KW-1185">Reference proteome</keyword>
<dbReference type="Proteomes" id="UP000663859">
    <property type="component" value="Unassembled WGS sequence"/>
</dbReference>
<keyword evidence="3" id="KW-0813">Transport</keyword>
<dbReference type="Gene3D" id="1.20.1600.10">
    <property type="entry name" value="Outer membrane efflux proteins (OEP)"/>
    <property type="match status" value="1"/>
</dbReference>
<gene>
    <name evidence="10" type="ORF">MPNT_10252</name>
</gene>
<evidence type="ECO:0000256" key="3">
    <source>
        <dbReference type="ARBA" id="ARBA00022448"/>
    </source>
</evidence>
<feature type="coiled-coil region" evidence="8">
    <location>
        <begin position="404"/>
        <end position="456"/>
    </location>
</feature>
<dbReference type="GO" id="GO:0015562">
    <property type="term" value="F:efflux transmembrane transporter activity"/>
    <property type="evidence" value="ECO:0007669"/>
    <property type="project" value="InterPro"/>
</dbReference>
<evidence type="ECO:0000256" key="5">
    <source>
        <dbReference type="ARBA" id="ARBA00022692"/>
    </source>
</evidence>
<accession>A0A8J2BQ93</accession>
<comment type="similarity">
    <text evidence="2">Belongs to the outer membrane factor (OMF) (TC 1.B.17) family.</text>
</comment>
<dbReference type="InterPro" id="IPR003423">
    <property type="entry name" value="OMP_efflux"/>
</dbReference>
<dbReference type="AlphaFoldDB" id="A0A8J2BQ93"/>
<dbReference type="Pfam" id="PF02321">
    <property type="entry name" value="OEP"/>
    <property type="match status" value="2"/>
</dbReference>
<comment type="caution">
    <text evidence="10">The sequence shown here is derived from an EMBL/GenBank/DDBJ whole genome shotgun (WGS) entry which is preliminary data.</text>
</comment>
<evidence type="ECO:0000313" key="11">
    <source>
        <dbReference type="Proteomes" id="UP000663859"/>
    </source>
</evidence>
<feature type="region of interest" description="Disordered" evidence="9">
    <location>
        <begin position="527"/>
        <end position="563"/>
    </location>
</feature>
<evidence type="ECO:0000256" key="4">
    <source>
        <dbReference type="ARBA" id="ARBA00022452"/>
    </source>
</evidence>
<keyword evidence="8" id="KW-0175">Coiled coil</keyword>
<dbReference type="PANTHER" id="PTHR30026">
    <property type="entry name" value="OUTER MEMBRANE PROTEIN TOLC"/>
    <property type="match status" value="1"/>
</dbReference>
<evidence type="ECO:0000256" key="7">
    <source>
        <dbReference type="ARBA" id="ARBA00023237"/>
    </source>
</evidence>
<reference evidence="10" key="1">
    <citation type="submission" date="2021-02" db="EMBL/GenBank/DDBJ databases">
        <authorList>
            <person name="Cremers G."/>
            <person name="Picone N."/>
        </authorList>
    </citation>
    <scope>NUCLEOTIDE SEQUENCE</scope>
    <source>
        <strain evidence="10">PQ17</strain>
    </source>
</reference>
<evidence type="ECO:0000256" key="8">
    <source>
        <dbReference type="SAM" id="Coils"/>
    </source>
</evidence>
<evidence type="ECO:0000256" key="6">
    <source>
        <dbReference type="ARBA" id="ARBA00023136"/>
    </source>
</evidence>
<organism evidence="10 11">
    <name type="scientific">Candidatus Methylacidithermus pantelleriae</name>
    <dbReference type="NCBI Taxonomy" id="2744239"/>
    <lineage>
        <taxon>Bacteria</taxon>
        <taxon>Pseudomonadati</taxon>
        <taxon>Verrucomicrobiota</taxon>
        <taxon>Methylacidiphilae</taxon>
        <taxon>Methylacidiphilales</taxon>
        <taxon>Methylacidiphilaceae</taxon>
        <taxon>Candidatus Methylacidithermus</taxon>
    </lineage>
</organism>
<evidence type="ECO:0000256" key="2">
    <source>
        <dbReference type="ARBA" id="ARBA00007613"/>
    </source>
</evidence>
<dbReference type="GO" id="GO:0015288">
    <property type="term" value="F:porin activity"/>
    <property type="evidence" value="ECO:0007669"/>
    <property type="project" value="TreeGrafter"/>
</dbReference>
<dbReference type="EMBL" id="CAJNOB010000001">
    <property type="protein sequence ID" value="CAF0689529.1"/>
    <property type="molecule type" value="Genomic_DNA"/>
</dbReference>
<sequence length="563" mass="62350">MKRGFWALASFLTSFWAIWGVGSLVELTFGADGTAEPPRLELRPLQEPSKPPSLPKASSKPEESPPPATELLTTLDMEKLTEAGEQGVPTYTLKDCLNLALEQNPDIRVAQKRLEAAAGGVIVARAGFLPNLTNYNFYEKRDTSFANSGFFEHGQAGFAVRPEAWQVSIRLNQTLFSSGAVENQYWIARLQEDRSFLEYRAVVDRVLAEVRRAFYEVLLNRAKVAVHREAVHLLEALVDYENHRYASGLSTEFNVMRARVNLANERPALIGAENDLKNSVIRLCQLLNIRYDVTSPRPPFSVVGKLSYPTMDFSLEDCLAKAEAARPELAAAKKEVEIERRQLIVDRSSVLPQVGAFVGYDVVDQYLKSTPQNPFIGPGSISGYIAGVNVTWQLFDGLVAYGQMKSTRARMQAAEINVEKVRQAIFSEVRQALNDLQKAKLAVDSQRENVEAASKAFALAESNYKAGVATQLDLLQARWDLTQAQLGELTARYQYLAALAQLQRAISGQYQILLDRTPLPPALREERKTGQPLFHRATASPPPDGGDGANTTSLFHASGLLRP</sequence>
<dbReference type="PANTHER" id="PTHR30026:SF20">
    <property type="entry name" value="OUTER MEMBRANE PROTEIN TOLC"/>
    <property type="match status" value="1"/>
</dbReference>
<proteinExistence type="inferred from homology"/>
<evidence type="ECO:0000313" key="10">
    <source>
        <dbReference type="EMBL" id="CAF0689529.1"/>
    </source>
</evidence>
<dbReference type="InterPro" id="IPR051906">
    <property type="entry name" value="TolC-like"/>
</dbReference>
<dbReference type="SUPFAM" id="SSF56954">
    <property type="entry name" value="Outer membrane efflux proteins (OEP)"/>
    <property type="match status" value="1"/>
</dbReference>
<evidence type="ECO:0000256" key="9">
    <source>
        <dbReference type="SAM" id="MobiDB-lite"/>
    </source>
</evidence>
<protein>
    <submittedName>
        <fullName evidence="10">Outer membrane protein TolC</fullName>
    </submittedName>
</protein>
<keyword evidence="7" id="KW-0998">Cell outer membrane</keyword>
<dbReference type="GO" id="GO:0009279">
    <property type="term" value="C:cell outer membrane"/>
    <property type="evidence" value="ECO:0007669"/>
    <property type="project" value="UniProtKB-SubCell"/>
</dbReference>
<keyword evidence="5" id="KW-0812">Transmembrane</keyword>
<comment type="subcellular location">
    <subcellularLocation>
        <location evidence="1">Cell outer membrane</location>
    </subcellularLocation>
</comment>
<evidence type="ECO:0000256" key="1">
    <source>
        <dbReference type="ARBA" id="ARBA00004442"/>
    </source>
</evidence>
<dbReference type="GO" id="GO:1990281">
    <property type="term" value="C:efflux pump complex"/>
    <property type="evidence" value="ECO:0007669"/>
    <property type="project" value="TreeGrafter"/>
</dbReference>
<feature type="region of interest" description="Disordered" evidence="9">
    <location>
        <begin position="38"/>
        <end position="69"/>
    </location>
</feature>